<dbReference type="EC" id="5.1.3.2" evidence="5 10"/>
<reference evidence="12 13" key="1">
    <citation type="submission" date="2019-08" db="EMBL/GenBank/DDBJ databases">
        <title>Aureimonas fodiniaquatilis sp. nov., isolated from a coal mine wastewater.</title>
        <authorList>
            <person name="Kim W."/>
        </authorList>
    </citation>
    <scope>NUCLEOTIDE SEQUENCE [LARGE SCALE GENOMIC DNA]</scope>
    <source>
        <strain evidence="12 13">CAU 1482</strain>
    </source>
</reference>
<dbReference type="SUPFAM" id="SSF51735">
    <property type="entry name" value="NAD(P)-binding Rossmann-fold domains"/>
    <property type="match status" value="1"/>
</dbReference>
<evidence type="ECO:0000256" key="1">
    <source>
        <dbReference type="ARBA" id="ARBA00000083"/>
    </source>
</evidence>
<dbReference type="Gene3D" id="3.40.50.720">
    <property type="entry name" value="NAD(P)-binding Rossmann-like Domain"/>
    <property type="match status" value="1"/>
</dbReference>
<dbReference type="InterPro" id="IPR036291">
    <property type="entry name" value="NAD(P)-bd_dom_sf"/>
</dbReference>
<evidence type="ECO:0000256" key="4">
    <source>
        <dbReference type="ARBA" id="ARBA00007637"/>
    </source>
</evidence>
<dbReference type="InterPro" id="IPR001509">
    <property type="entry name" value="Epimerase_deHydtase"/>
</dbReference>
<comment type="cofactor">
    <cofactor evidence="2 10">
        <name>NAD(+)</name>
        <dbReference type="ChEBI" id="CHEBI:57540"/>
    </cofactor>
</comment>
<comment type="pathway">
    <text evidence="3 10">Carbohydrate metabolism; galactose metabolism.</text>
</comment>
<dbReference type="UniPathway" id="UPA00214"/>
<evidence type="ECO:0000313" key="12">
    <source>
        <dbReference type="EMBL" id="KAA0972104.1"/>
    </source>
</evidence>
<evidence type="ECO:0000256" key="2">
    <source>
        <dbReference type="ARBA" id="ARBA00001911"/>
    </source>
</evidence>
<evidence type="ECO:0000256" key="6">
    <source>
        <dbReference type="ARBA" id="ARBA00018569"/>
    </source>
</evidence>
<dbReference type="InterPro" id="IPR005886">
    <property type="entry name" value="UDP_G4E"/>
</dbReference>
<evidence type="ECO:0000256" key="7">
    <source>
        <dbReference type="ARBA" id="ARBA00023027"/>
    </source>
</evidence>
<evidence type="ECO:0000256" key="9">
    <source>
        <dbReference type="ARBA" id="ARBA00023277"/>
    </source>
</evidence>
<dbReference type="PANTHER" id="PTHR43725:SF53">
    <property type="entry name" value="UDP-ARABINOSE 4-EPIMERASE 1"/>
    <property type="match status" value="1"/>
</dbReference>
<keyword evidence="8 10" id="KW-0413">Isomerase</keyword>
<feature type="domain" description="NAD-dependent epimerase/dehydratase" evidence="11">
    <location>
        <begin position="3"/>
        <end position="252"/>
    </location>
</feature>
<dbReference type="Gene3D" id="3.90.25.10">
    <property type="entry name" value="UDP-galactose 4-epimerase, domain 1"/>
    <property type="match status" value="1"/>
</dbReference>
<evidence type="ECO:0000256" key="3">
    <source>
        <dbReference type="ARBA" id="ARBA00004947"/>
    </source>
</evidence>
<gene>
    <name evidence="12" type="primary">galE</name>
    <name evidence="12" type="ORF">FPY71_03035</name>
</gene>
<sequence>MSVLVTGGAGYIGSHMVLGLLDRGEEVVVLDNLSTGFDFCIASQAHFVQGDIGDTALVARLLKEHKVTAIAHFAASLLVAESVREPLTYYANNTARTRDLIEVALRADVPHFLFSSTAAVYGMAGDKPVQENAPLNPLSPYGRSKLMSEHMLADVSEAHGLAYAALRYFNVAGADPQGRSGESTFNSTHLVKIAMETVLGKRPGMQIFGTDYPTPDGTAIRDYIHVTDLIAAHMAALDYLRAGKGNLTANVGYGRGFSVRQVLDVVEQATGLPLNVAEGPRRAGDPASIVADSGYLRQATGWEPQYDDLPAIAEHAFAWEQYLSRRNR</sequence>
<evidence type="ECO:0000256" key="5">
    <source>
        <dbReference type="ARBA" id="ARBA00013189"/>
    </source>
</evidence>
<dbReference type="OrthoDB" id="9801785at2"/>
<keyword evidence="13" id="KW-1185">Reference proteome</keyword>
<name>A0A5B0DZ75_9HYPH</name>
<evidence type="ECO:0000256" key="8">
    <source>
        <dbReference type="ARBA" id="ARBA00023235"/>
    </source>
</evidence>
<dbReference type="Pfam" id="PF01370">
    <property type="entry name" value="Epimerase"/>
    <property type="match status" value="1"/>
</dbReference>
<evidence type="ECO:0000259" key="11">
    <source>
        <dbReference type="Pfam" id="PF01370"/>
    </source>
</evidence>
<keyword evidence="9 10" id="KW-0119">Carbohydrate metabolism</keyword>
<evidence type="ECO:0000256" key="10">
    <source>
        <dbReference type="RuleBase" id="RU366046"/>
    </source>
</evidence>
<dbReference type="AlphaFoldDB" id="A0A5B0DZ75"/>
<dbReference type="RefSeq" id="WP_149297503.1">
    <property type="nucleotide sequence ID" value="NZ_VTWH01000001.1"/>
</dbReference>
<comment type="caution">
    <text evidence="12">The sequence shown here is derived from an EMBL/GenBank/DDBJ whole genome shotgun (WGS) entry which is preliminary data.</text>
</comment>
<comment type="similarity">
    <text evidence="4 10">Belongs to the NAD(P)-dependent epimerase/dehydratase family.</text>
</comment>
<organism evidence="12 13">
    <name type="scientific">Aureimonas fodinaquatilis</name>
    <dbReference type="NCBI Taxonomy" id="2565783"/>
    <lineage>
        <taxon>Bacteria</taxon>
        <taxon>Pseudomonadati</taxon>
        <taxon>Pseudomonadota</taxon>
        <taxon>Alphaproteobacteria</taxon>
        <taxon>Hyphomicrobiales</taxon>
        <taxon>Aurantimonadaceae</taxon>
        <taxon>Aureimonas</taxon>
    </lineage>
</organism>
<dbReference type="GO" id="GO:0033499">
    <property type="term" value="P:galactose catabolic process via UDP-galactose, Leloir pathway"/>
    <property type="evidence" value="ECO:0007669"/>
    <property type="project" value="TreeGrafter"/>
</dbReference>
<accession>A0A5B0DZ75</accession>
<protein>
    <recommendedName>
        <fullName evidence="6 10">UDP-glucose 4-epimerase</fullName>
        <ecNumber evidence="5 10">5.1.3.2</ecNumber>
    </recommendedName>
</protein>
<keyword evidence="7 10" id="KW-0520">NAD</keyword>
<dbReference type="CDD" id="cd05247">
    <property type="entry name" value="UDP_G4E_1_SDR_e"/>
    <property type="match status" value="1"/>
</dbReference>
<dbReference type="Proteomes" id="UP000324738">
    <property type="component" value="Unassembled WGS sequence"/>
</dbReference>
<comment type="subunit">
    <text evidence="10">Homodimer.</text>
</comment>
<evidence type="ECO:0000313" key="13">
    <source>
        <dbReference type="Proteomes" id="UP000324738"/>
    </source>
</evidence>
<dbReference type="NCBIfam" id="TIGR01179">
    <property type="entry name" value="galE"/>
    <property type="match status" value="1"/>
</dbReference>
<dbReference type="GO" id="GO:0003978">
    <property type="term" value="F:UDP-glucose 4-epimerase activity"/>
    <property type="evidence" value="ECO:0007669"/>
    <property type="project" value="UniProtKB-UniRule"/>
</dbReference>
<dbReference type="EMBL" id="VTWH01000001">
    <property type="protein sequence ID" value="KAA0972104.1"/>
    <property type="molecule type" value="Genomic_DNA"/>
</dbReference>
<dbReference type="PANTHER" id="PTHR43725">
    <property type="entry name" value="UDP-GLUCOSE 4-EPIMERASE"/>
    <property type="match status" value="1"/>
</dbReference>
<proteinExistence type="inferred from homology"/>
<comment type="catalytic activity">
    <reaction evidence="1 10">
        <text>UDP-alpha-D-glucose = UDP-alpha-D-galactose</text>
        <dbReference type="Rhea" id="RHEA:22168"/>
        <dbReference type="ChEBI" id="CHEBI:58885"/>
        <dbReference type="ChEBI" id="CHEBI:66914"/>
        <dbReference type="EC" id="5.1.3.2"/>
    </reaction>
</comment>